<evidence type="ECO:0000259" key="2">
    <source>
        <dbReference type="Pfam" id="PF07859"/>
    </source>
</evidence>
<dbReference type="PANTHER" id="PTHR48081">
    <property type="entry name" value="AB HYDROLASE SUPERFAMILY PROTEIN C4A8.06C"/>
    <property type="match status" value="1"/>
</dbReference>
<evidence type="ECO:0000256" key="1">
    <source>
        <dbReference type="ARBA" id="ARBA00022801"/>
    </source>
</evidence>
<reference evidence="3" key="1">
    <citation type="submission" date="2021-02" db="EMBL/GenBank/DDBJ databases">
        <authorList>
            <person name="Dougan E. K."/>
            <person name="Rhodes N."/>
            <person name="Thang M."/>
            <person name="Chan C."/>
        </authorList>
    </citation>
    <scope>NUCLEOTIDE SEQUENCE</scope>
</reference>
<dbReference type="EMBL" id="CAJNNV010018024">
    <property type="protein sequence ID" value="CAE8605575.1"/>
    <property type="molecule type" value="Genomic_DNA"/>
</dbReference>
<evidence type="ECO:0000313" key="3">
    <source>
        <dbReference type="EMBL" id="CAE8605575.1"/>
    </source>
</evidence>
<dbReference type="AlphaFoldDB" id="A0A813F2L5"/>
<evidence type="ECO:0000313" key="4">
    <source>
        <dbReference type="Proteomes" id="UP000654075"/>
    </source>
</evidence>
<accession>A0A813F2L5</accession>
<feature type="non-terminal residue" evidence="3">
    <location>
        <position position="1"/>
    </location>
</feature>
<feature type="domain" description="Alpha/beta hydrolase fold-3" evidence="2">
    <location>
        <begin position="76"/>
        <end position="132"/>
    </location>
</feature>
<dbReference type="Pfam" id="PF07859">
    <property type="entry name" value="Abhydrolase_3"/>
    <property type="match status" value="1"/>
</dbReference>
<dbReference type="SUPFAM" id="SSF53474">
    <property type="entry name" value="alpha/beta-Hydrolases"/>
    <property type="match status" value="1"/>
</dbReference>
<proteinExistence type="predicted"/>
<dbReference type="InterPro" id="IPR029058">
    <property type="entry name" value="AB_hydrolase_fold"/>
</dbReference>
<comment type="caution">
    <text evidence="3">The sequence shown here is derived from an EMBL/GenBank/DDBJ whole genome shotgun (WGS) entry which is preliminary data.</text>
</comment>
<protein>
    <recommendedName>
        <fullName evidence="2">Alpha/beta hydrolase fold-3 domain-containing protein</fullName>
    </recommendedName>
</protein>
<name>A0A813F2L5_POLGL</name>
<sequence>MTIFRGALRQVPPSMLRSPAAVEAVMKPVANFVGWPSMVLPTGVSVLPDRISDLPGEWLLPPGYPLKVPREADRLLLWAHGGGFAFCSPGTHRLFLAKVAARAEIPVFCVDYRKPPEFPFPAPGQDVLSTYK</sequence>
<dbReference type="Gene3D" id="3.40.50.1820">
    <property type="entry name" value="alpha/beta hydrolase"/>
    <property type="match status" value="1"/>
</dbReference>
<dbReference type="PANTHER" id="PTHR48081:SF30">
    <property type="entry name" value="ACETYL-HYDROLASE LIPR-RELATED"/>
    <property type="match status" value="1"/>
</dbReference>
<keyword evidence="1" id="KW-0378">Hydrolase</keyword>
<dbReference type="GO" id="GO:0004806">
    <property type="term" value="F:triacylglycerol lipase activity"/>
    <property type="evidence" value="ECO:0007669"/>
    <property type="project" value="TreeGrafter"/>
</dbReference>
<dbReference type="InterPro" id="IPR050300">
    <property type="entry name" value="GDXG_lipolytic_enzyme"/>
</dbReference>
<dbReference type="Proteomes" id="UP000654075">
    <property type="component" value="Unassembled WGS sequence"/>
</dbReference>
<keyword evidence="4" id="KW-1185">Reference proteome</keyword>
<organism evidence="3 4">
    <name type="scientific">Polarella glacialis</name>
    <name type="common">Dinoflagellate</name>
    <dbReference type="NCBI Taxonomy" id="89957"/>
    <lineage>
        <taxon>Eukaryota</taxon>
        <taxon>Sar</taxon>
        <taxon>Alveolata</taxon>
        <taxon>Dinophyceae</taxon>
        <taxon>Suessiales</taxon>
        <taxon>Suessiaceae</taxon>
        <taxon>Polarella</taxon>
    </lineage>
</organism>
<dbReference type="InterPro" id="IPR013094">
    <property type="entry name" value="AB_hydrolase_3"/>
</dbReference>
<dbReference type="OrthoDB" id="409103at2759"/>
<gene>
    <name evidence="3" type="ORF">PGLA1383_LOCUS23685</name>
</gene>